<gene>
    <name evidence="2" type="ORF">H4W79_002684</name>
</gene>
<evidence type="ECO:0000256" key="1">
    <source>
        <dbReference type="SAM" id="Phobius"/>
    </source>
</evidence>
<evidence type="ECO:0000313" key="3">
    <source>
        <dbReference type="Proteomes" id="UP000598217"/>
    </source>
</evidence>
<comment type="caution">
    <text evidence="2">The sequence shown here is derived from an EMBL/GenBank/DDBJ whole genome shotgun (WGS) entry which is preliminary data.</text>
</comment>
<feature type="transmembrane region" description="Helical" evidence="1">
    <location>
        <begin position="7"/>
        <end position="29"/>
    </location>
</feature>
<feature type="transmembrane region" description="Helical" evidence="1">
    <location>
        <begin position="35"/>
        <end position="57"/>
    </location>
</feature>
<dbReference type="RefSeq" id="WP_191269686.1">
    <property type="nucleotide sequence ID" value="NZ_BMXJ01000003.1"/>
</dbReference>
<reference evidence="2 3" key="1">
    <citation type="submission" date="2020-10" db="EMBL/GenBank/DDBJ databases">
        <title>Sequencing the genomes of 1000 actinobacteria strains.</title>
        <authorList>
            <person name="Klenk H.-P."/>
        </authorList>
    </citation>
    <scope>NUCLEOTIDE SEQUENCE [LARGE SCALE GENOMIC DNA]</scope>
    <source>
        <strain evidence="2 3">DSM 45157</strain>
    </source>
</reference>
<keyword evidence="1" id="KW-0472">Membrane</keyword>
<dbReference type="Proteomes" id="UP000598217">
    <property type="component" value="Unassembled WGS sequence"/>
</dbReference>
<keyword evidence="3" id="KW-1185">Reference proteome</keyword>
<evidence type="ECO:0008006" key="4">
    <source>
        <dbReference type="Google" id="ProtNLM"/>
    </source>
</evidence>
<organism evidence="2 3">
    <name type="scientific">Nocardiopsis terrae</name>
    <dbReference type="NCBI Taxonomy" id="372655"/>
    <lineage>
        <taxon>Bacteria</taxon>
        <taxon>Bacillati</taxon>
        <taxon>Actinomycetota</taxon>
        <taxon>Actinomycetes</taxon>
        <taxon>Streptosporangiales</taxon>
        <taxon>Nocardiopsidaceae</taxon>
        <taxon>Nocardiopsis</taxon>
    </lineage>
</organism>
<dbReference type="EMBL" id="JADBDY010000001">
    <property type="protein sequence ID" value="MBE1458470.1"/>
    <property type="molecule type" value="Genomic_DNA"/>
</dbReference>
<name>A0ABR9HHH1_9ACTN</name>
<keyword evidence="1" id="KW-1133">Transmembrane helix</keyword>
<proteinExistence type="predicted"/>
<protein>
    <recommendedName>
        <fullName evidence="4">MYXO-CTERM domain-containing protein</fullName>
    </recommendedName>
</protein>
<evidence type="ECO:0000313" key="2">
    <source>
        <dbReference type="EMBL" id="MBE1458470.1"/>
    </source>
</evidence>
<accession>A0ABR9HHH1</accession>
<keyword evidence="1" id="KW-0812">Transmembrane</keyword>
<sequence length="67" mass="7245">MKRTWMCVMSLVGMAVSASVLILLVLSLFRPGGQGNVWAVGALACLTVVCAVGVRYWRPWTSISEDS</sequence>